<dbReference type="RefSeq" id="XP_011779991.1">
    <property type="nucleotide sequence ID" value="XM_011781689.1"/>
</dbReference>
<name>D0A7S6_TRYB9</name>
<evidence type="ECO:0000313" key="2">
    <source>
        <dbReference type="Proteomes" id="UP000002316"/>
    </source>
</evidence>
<dbReference type="AlphaFoldDB" id="D0A7S6"/>
<accession>D0A7S6</accession>
<proteinExistence type="predicted"/>
<protein>
    <submittedName>
        <fullName evidence="1">Uncharacterized protein</fullName>
    </submittedName>
</protein>
<gene>
    <name evidence="1" type="ORF">TbgDal_XI8460</name>
</gene>
<evidence type="ECO:0000313" key="1">
    <source>
        <dbReference type="EMBL" id="CBH17727.1"/>
    </source>
</evidence>
<organism evidence="1 2">
    <name type="scientific">Trypanosoma brucei gambiense (strain MHOM/CI/86/DAL972)</name>
    <dbReference type="NCBI Taxonomy" id="679716"/>
    <lineage>
        <taxon>Eukaryota</taxon>
        <taxon>Discoba</taxon>
        <taxon>Euglenozoa</taxon>
        <taxon>Kinetoplastea</taxon>
        <taxon>Metakinetoplastina</taxon>
        <taxon>Trypanosomatida</taxon>
        <taxon>Trypanosomatidae</taxon>
        <taxon>Trypanosoma</taxon>
    </lineage>
</organism>
<dbReference type="KEGG" id="tbg:TbgDal_XI8460"/>
<dbReference type="GeneID" id="23867880"/>
<reference evidence="2" key="1">
    <citation type="journal article" date="2010" name="PLoS Negl. Trop. Dis.">
        <title>The genome sequence of Trypanosoma brucei gambiense, causative agent of chronic human african trypanosomiasis.</title>
        <authorList>
            <person name="Jackson A.P."/>
            <person name="Sanders M."/>
            <person name="Berry A."/>
            <person name="McQuillan J."/>
            <person name="Aslett M.A."/>
            <person name="Quail M.A."/>
            <person name="Chukualim B."/>
            <person name="Capewell P."/>
            <person name="MacLeod A."/>
            <person name="Melville S.E."/>
            <person name="Gibson W."/>
            <person name="Barry J.D."/>
            <person name="Berriman M."/>
            <person name="Hertz-Fowler C."/>
        </authorList>
    </citation>
    <scope>NUCLEOTIDE SEQUENCE [LARGE SCALE GENOMIC DNA]</scope>
    <source>
        <strain evidence="2">MHOM/CI/86/DAL972</strain>
    </source>
</reference>
<sequence length="109" mass="11978">MIFFKVVVVAVDDIAVLKVTTNIMFVCVSAVVISHNSLRVYGFCGSLSLEGVATFLMLRSCLPTVMVPASRIVEEDCRVDGETEVHLTKSRKGEKEVSSNVCYFFPPSL</sequence>
<dbReference type="Proteomes" id="UP000002316">
    <property type="component" value="Chromosome 11"/>
</dbReference>
<dbReference type="EMBL" id="FN554974">
    <property type="protein sequence ID" value="CBH17727.1"/>
    <property type="molecule type" value="Genomic_DNA"/>
</dbReference>